<evidence type="ECO:0000313" key="4">
    <source>
        <dbReference type="Proteomes" id="UP000295510"/>
    </source>
</evidence>
<organism evidence="3 4">
    <name type="scientific">Tepidicella xavieri</name>
    <dbReference type="NCBI Taxonomy" id="360241"/>
    <lineage>
        <taxon>Bacteria</taxon>
        <taxon>Pseudomonadati</taxon>
        <taxon>Pseudomonadota</taxon>
        <taxon>Betaproteobacteria</taxon>
        <taxon>Burkholderiales</taxon>
        <taxon>Tepidicella</taxon>
    </lineage>
</organism>
<dbReference type="EMBL" id="SNYL01000014">
    <property type="protein sequence ID" value="TDQ40981.1"/>
    <property type="molecule type" value="Genomic_DNA"/>
</dbReference>
<reference evidence="3 4" key="1">
    <citation type="submission" date="2019-03" db="EMBL/GenBank/DDBJ databases">
        <title>Genomic Encyclopedia of Type Strains, Phase IV (KMG-IV): sequencing the most valuable type-strain genomes for metagenomic binning, comparative biology and taxonomic classification.</title>
        <authorList>
            <person name="Goeker M."/>
        </authorList>
    </citation>
    <scope>NUCLEOTIDE SEQUENCE [LARGE SCALE GENOMIC DNA]</scope>
    <source>
        <strain evidence="3 4">DSM 19605</strain>
    </source>
</reference>
<accession>A0A4R6U4C6</accession>
<keyword evidence="4" id="KW-1185">Reference proteome</keyword>
<feature type="domain" description="Phage head morphogenesis" evidence="2">
    <location>
        <begin position="70"/>
        <end position="196"/>
    </location>
</feature>
<protein>
    <submittedName>
        <fullName evidence="3">Phage Mu protein F like protein</fullName>
    </submittedName>
</protein>
<proteinExistence type="predicted"/>
<feature type="region of interest" description="Disordered" evidence="1">
    <location>
        <begin position="206"/>
        <end position="238"/>
    </location>
</feature>
<dbReference type="Proteomes" id="UP000295510">
    <property type="component" value="Unassembled WGS sequence"/>
</dbReference>
<dbReference type="InterPro" id="IPR006528">
    <property type="entry name" value="Phage_head_morphogenesis_dom"/>
</dbReference>
<evidence type="ECO:0000259" key="2">
    <source>
        <dbReference type="Pfam" id="PF04233"/>
    </source>
</evidence>
<dbReference type="Pfam" id="PF04233">
    <property type="entry name" value="Phage_Mu_F"/>
    <property type="match status" value="1"/>
</dbReference>
<name>A0A4R6U4C6_9BURK</name>
<gene>
    <name evidence="3" type="ORF">DFR43_11466</name>
</gene>
<sequence length="275" mass="30549">MSAPSISYVLPGKDKDGNWVPVPFEEQIAFFRGKLGRLVPTAKWDDLMHAEHDVAFMVAGAAKADLLADLAEAVDKAIADGETIQQFRRRFLDIIQRHGWAGFTGDDRKSPDDKGGKGLAWRTRVIYETNLLTSYAAGRRAQLEDGGYTHWMYKHSDFVQRPRPHHVALNGIVRPKDDPFWQTHYPPNGWGCRCRVLGVRGPAQARRLGGDPDKPLPSWAGQTDPKTGAPVGVDKGFGYMPGGSVVDRTRALRDKLIKLPGRLADDLRNDLDARS</sequence>
<comment type="caution">
    <text evidence="3">The sequence shown here is derived from an EMBL/GenBank/DDBJ whole genome shotgun (WGS) entry which is preliminary data.</text>
</comment>
<dbReference type="AlphaFoldDB" id="A0A4R6U4C6"/>
<evidence type="ECO:0000313" key="3">
    <source>
        <dbReference type="EMBL" id="TDQ40981.1"/>
    </source>
</evidence>
<evidence type="ECO:0000256" key="1">
    <source>
        <dbReference type="SAM" id="MobiDB-lite"/>
    </source>
</evidence>